<sequence length="53" mass="5984">QIGHEFESIRSQIFGSLANIFYLQSAKMHKRIIPTSRGPSITLSLQLSFCSIM</sequence>
<organism evidence="2">
    <name type="scientific">Brassica napus</name>
    <name type="common">Rape</name>
    <dbReference type="NCBI Taxonomy" id="3708"/>
    <lineage>
        <taxon>Eukaryota</taxon>
        <taxon>Viridiplantae</taxon>
        <taxon>Streptophyta</taxon>
        <taxon>Embryophyta</taxon>
        <taxon>Tracheophyta</taxon>
        <taxon>Spermatophyta</taxon>
        <taxon>Magnoliopsida</taxon>
        <taxon>eudicotyledons</taxon>
        <taxon>Gunneridae</taxon>
        <taxon>Pentapetalae</taxon>
        <taxon>rosids</taxon>
        <taxon>malvids</taxon>
        <taxon>Brassicales</taxon>
        <taxon>Brassicaceae</taxon>
        <taxon>Brassiceae</taxon>
        <taxon>Brassica</taxon>
    </lineage>
</organism>
<proteinExistence type="predicted"/>
<dbReference type="EMBL" id="HG994360">
    <property type="protein sequence ID" value="CAF2091039.1"/>
    <property type="molecule type" value="Genomic_DNA"/>
</dbReference>
<evidence type="ECO:0000313" key="2">
    <source>
        <dbReference type="EMBL" id="CAF2253751.1"/>
    </source>
</evidence>
<dbReference type="EMBL" id="HG994362">
    <property type="protein sequence ID" value="CAF2253751.1"/>
    <property type="molecule type" value="Genomic_DNA"/>
</dbReference>
<dbReference type="Proteomes" id="UP001295469">
    <property type="component" value="Chromosome A06"/>
</dbReference>
<reference evidence="2" key="1">
    <citation type="submission" date="2021-01" db="EMBL/GenBank/DDBJ databases">
        <authorList>
            <consortium name="Genoscope - CEA"/>
            <person name="William W."/>
        </authorList>
    </citation>
    <scope>NUCLEOTIDE SEQUENCE</scope>
</reference>
<accession>A0A817A4K7</accession>
<dbReference type="Proteomes" id="UP001295469">
    <property type="component" value="Chromosome A08"/>
</dbReference>
<protein>
    <submittedName>
        <fullName evidence="2">(rape) hypothetical protein</fullName>
    </submittedName>
</protein>
<name>A0A817A4K7_BRANA</name>
<feature type="non-terminal residue" evidence="2">
    <location>
        <position position="1"/>
    </location>
</feature>
<dbReference type="AlphaFoldDB" id="A0A817A4K7"/>
<evidence type="ECO:0000313" key="1">
    <source>
        <dbReference type="EMBL" id="CAF2091039.1"/>
    </source>
</evidence>
<gene>
    <name evidence="1" type="ORF">DARMORV10_A06P45310.1</name>
    <name evidence="2" type="ORF">DARMORV10_A08P26690.1</name>
</gene>